<keyword evidence="1" id="KW-0812">Transmembrane</keyword>
<keyword evidence="1" id="KW-1133">Transmembrane helix</keyword>
<organism evidence="2 3">
    <name type="scientific">Phyllobacterium myrsinacearum</name>
    <dbReference type="NCBI Taxonomy" id="28101"/>
    <lineage>
        <taxon>Bacteria</taxon>
        <taxon>Pseudomonadati</taxon>
        <taxon>Pseudomonadota</taxon>
        <taxon>Alphaproteobacteria</taxon>
        <taxon>Hyphomicrobiales</taxon>
        <taxon>Phyllobacteriaceae</taxon>
        <taxon>Phyllobacterium</taxon>
    </lineage>
</organism>
<sequence length="38" mass="4252">MLSDNDNDSIWTDFVCRTCALAIFMIGVAIPVAFKLFL</sequence>
<evidence type="ECO:0000313" key="3">
    <source>
        <dbReference type="Proteomes" id="UP000549052"/>
    </source>
</evidence>
<accession>A0A839EA51</accession>
<dbReference type="Proteomes" id="UP000549052">
    <property type="component" value="Unassembled WGS sequence"/>
</dbReference>
<name>A0A839EA51_9HYPH</name>
<feature type="transmembrane region" description="Helical" evidence="1">
    <location>
        <begin position="20"/>
        <end position="37"/>
    </location>
</feature>
<protein>
    <submittedName>
        <fullName evidence="2">Uncharacterized protein</fullName>
    </submittedName>
</protein>
<evidence type="ECO:0000313" key="2">
    <source>
        <dbReference type="EMBL" id="MBA8876753.1"/>
    </source>
</evidence>
<keyword evidence="3" id="KW-1185">Reference proteome</keyword>
<dbReference type="EMBL" id="JACGXN010000001">
    <property type="protein sequence ID" value="MBA8876753.1"/>
    <property type="molecule type" value="Genomic_DNA"/>
</dbReference>
<proteinExistence type="predicted"/>
<dbReference type="AlphaFoldDB" id="A0A839EA51"/>
<reference evidence="2 3" key="1">
    <citation type="submission" date="2020-07" db="EMBL/GenBank/DDBJ databases">
        <title>Genomic Encyclopedia of Type Strains, Phase IV (KMG-V): Genome sequencing to study the core and pangenomes of soil and plant-associated prokaryotes.</title>
        <authorList>
            <person name="Whitman W."/>
        </authorList>
    </citation>
    <scope>NUCLEOTIDE SEQUENCE [LARGE SCALE GENOMIC DNA]</scope>
    <source>
        <strain evidence="2 3">AN3</strain>
    </source>
</reference>
<comment type="caution">
    <text evidence="2">The sequence shown here is derived from an EMBL/GenBank/DDBJ whole genome shotgun (WGS) entry which is preliminary data.</text>
</comment>
<gene>
    <name evidence="2" type="ORF">FHW16_000435</name>
</gene>
<evidence type="ECO:0000256" key="1">
    <source>
        <dbReference type="SAM" id="Phobius"/>
    </source>
</evidence>
<keyword evidence="1" id="KW-0472">Membrane</keyword>